<gene>
    <name evidence="4" type="ORF">BSL78_03321</name>
</gene>
<dbReference type="InterPro" id="IPR036116">
    <property type="entry name" value="FN3_sf"/>
</dbReference>
<feature type="compositionally biased region" description="Low complexity" evidence="1">
    <location>
        <begin position="675"/>
        <end position="684"/>
    </location>
</feature>
<dbReference type="EMBL" id="MRZV01000074">
    <property type="protein sequence ID" value="PIK59749.1"/>
    <property type="molecule type" value="Genomic_DNA"/>
</dbReference>
<keyword evidence="5" id="KW-1185">Reference proteome</keyword>
<reference evidence="4 5" key="1">
    <citation type="journal article" date="2017" name="PLoS Biol.">
        <title>The sea cucumber genome provides insights into morphological evolution and visceral regeneration.</title>
        <authorList>
            <person name="Zhang X."/>
            <person name="Sun L."/>
            <person name="Yuan J."/>
            <person name="Sun Y."/>
            <person name="Gao Y."/>
            <person name="Zhang L."/>
            <person name="Li S."/>
            <person name="Dai H."/>
            <person name="Hamel J.F."/>
            <person name="Liu C."/>
            <person name="Yu Y."/>
            <person name="Liu S."/>
            <person name="Lin W."/>
            <person name="Guo K."/>
            <person name="Jin S."/>
            <person name="Xu P."/>
            <person name="Storey K.B."/>
            <person name="Huan P."/>
            <person name="Zhang T."/>
            <person name="Zhou Y."/>
            <person name="Zhang J."/>
            <person name="Lin C."/>
            <person name="Li X."/>
            <person name="Xing L."/>
            <person name="Huo D."/>
            <person name="Sun M."/>
            <person name="Wang L."/>
            <person name="Mercier A."/>
            <person name="Li F."/>
            <person name="Yang H."/>
            <person name="Xiang J."/>
        </authorList>
    </citation>
    <scope>NUCLEOTIDE SEQUENCE [LARGE SCALE GENOMIC DNA]</scope>
    <source>
        <strain evidence="4">Shaxun</strain>
        <tissue evidence="4">Muscle</tissue>
    </source>
</reference>
<feature type="transmembrane region" description="Helical" evidence="2">
    <location>
        <begin position="409"/>
        <end position="430"/>
    </location>
</feature>
<feature type="region of interest" description="Disordered" evidence="1">
    <location>
        <begin position="671"/>
        <end position="776"/>
    </location>
</feature>
<feature type="compositionally biased region" description="Polar residues" evidence="1">
    <location>
        <begin position="568"/>
        <end position="580"/>
    </location>
</feature>
<evidence type="ECO:0000313" key="5">
    <source>
        <dbReference type="Proteomes" id="UP000230750"/>
    </source>
</evidence>
<dbReference type="OrthoDB" id="5982258at2759"/>
<feature type="compositionally biased region" description="Low complexity" evidence="1">
    <location>
        <begin position="581"/>
        <end position="601"/>
    </location>
</feature>
<feature type="compositionally biased region" description="Low complexity" evidence="1">
    <location>
        <begin position="610"/>
        <end position="622"/>
    </location>
</feature>
<dbReference type="AlphaFoldDB" id="A0A2G8LHM0"/>
<dbReference type="InterPro" id="IPR003961">
    <property type="entry name" value="FN3_dom"/>
</dbReference>
<feature type="domain" description="Fibronectin type-III" evidence="3">
    <location>
        <begin position="312"/>
        <end position="404"/>
    </location>
</feature>
<keyword evidence="2" id="KW-0812">Transmembrane</keyword>
<evidence type="ECO:0000256" key="2">
    <source>
        <dbReference type="SAM" id="Phobius"/>
    </source>
</evidence>
<proteinExistence type="predicted"/>
<organism evidence="4 5">
    <name type="scientific">Stichopus japonicus</name>
    <name type="common">Sea cucumber</name>
    <dbReference type="NCBI Taxonomy" id="307972"/>
    <lineage>
        <taxon>Eukaryota</taxon>
        <taxon>Metazoa</taxon>
        <taxon>Echinodermata</taxon>
        <taxon>Eleutherozoa</taxon>
        <taxon>Echinozoa</taxon>
        <taxon>Holothuroidea</taxon>
        <taxon>Aspidochirotacea</taxon>
        <taxon>Aspidochirotida</taxon>
        <taxon>Stichopodidae</taxon>
        <taxon>Apostichopus</taxon>
    </lineage>
</organism>
<evidence type="ECO:0000256" key="1">
    <source>
        <dbReference type="SAM" id="MobiDB-lite"/>
    </source>
</evidence>
<evidence type="ECO:0000313" key="4">
    <source>
        <dbReference type="EMBL" id="PIK59749.1"/>
    </source>
</evidence>
<keyword evidence="2" id="KW-1133">Transmembrane helix</keyword>
<comment type="caution">
    <text evidence="4">The sequence shown here is derived from an EMBL/GenBank/DDBJ whole genome shotgun (WGS) entry which is preliminary data.</text>
</comment>
<name>A0A2G8LHM0_STIJA</name>
<feature type="compositionally biased region" description="Low complexity" evidence="1">
    <location>
        <begin position="693"/>
        <end position="731"/>
    </location>
</feature>
<dbReference type="PROSITE" id="PS50853">
    <property type="entry name" value="FN3"/>
    <property type="match status" value="1"/>
</dbReference>
<sequence length="798" mass="88657">MSLGKQEEQILLPFSNPSIICYLYSKNDVIVPSCVNLTTTTCNLLEIFPTIKELTRRDLNYFKVTAISDVRDSFRGFSTKTFSKYRFTTSAPIITKIKVGSRNATVTYQGPETHYAKRSGQKLIMVEKTLLNQRIENIYFNWSLFKVGGPYKIRSTEPQRSKNGFGKADIASLEPYTNYIIKVRGRLHSKFSATAAEQQFRTLQEAPEFGPTVLGHNVIRRNCDLRDVTVSWKIRYDEKIKGPLSWLNVTYNSTVRNAAHLSLAPSIREVTLRDLSRWNNYDVIITSANTGGRRNGEVYTIDEDDHHTKSYLPTIQYVTRTSESDFVLMWKPPKNHLNCITGYDVKTSIGDKQEVSVTVNGPNTTMVALHFQRTGRYHISVSPNVHDRVKTVVSTSISYDVENPKRSDLLLVGIILILLVITILAVFITAKKLCCDMSRIPDFSLTKPVIQIFSDRPMKLRSPPEKEIFHRPLSSEDQKHAFNTTEISHSYASQEEIDVFEESPIKELDMRSFQKEGDLIIEEVLTVDIPKTFGYVRHCLMSTESSDSGFWTAPYDGSFVNDGARPSSYESIPTPSANKWSSPENTTSGSTSGSESSVESNQVLPPTDGNLVLTSSSSPSNRSSREVEPTSPPIITSSSECVTSSPPVNRSPYEVIPSSPLFIESSNGFVPPSPSVDRSSSEGVPVSSRENFPSSPSLNRSSNISEPSSSLSGASPHRSSTVSPSHTNSSTCLDVSSPPDGSMASSPSQSGTKHEPRMVSSTGPYVSHAELTSKRSSQCFDTQVTSYVKVDEMNRFVK</sequence>
<keyword evidence="2" id="KW-0472">Membrane</keyword>
<protein>
    <recommendedName>
        <fullName evidence="3">Fibronectin type-III domain-containing protein</fullName>
    </recommendedName>
</protein>
<dbReference type="SUPFAM" id="SSF49265">
    <property type="entry name" value="Fibronectin type III"/>
    <property type="match status" value="1"/>
</dbReference>
<evidence type="ECO:0000259" key="3">
    <source>
        <dbReference type="PROSITE" id="PS50853"/>
    </source>
</evidence>
<feature type="region of interest" description="Disordered" evidence="1">
    <location>
        <begin position="566"/>
        <end position="648"/>
    </location>
</feature>
<accession>A0A2G8LHM0</accession>
<dbReference type="Proteomes" id="UP000230750">
    <property type="component" value="Unassembled WGS sequence"/>
</dbReference>